<dbReference type="InterPro" id="IPR036412">
    <property type="entry name" value="HAD-like_sf"/>
</dbReference>
<dbReference type="NCBIfam" id="TIGR01686">
    <property type="entry name" value="FkbH"/>
    <property type="match status" value="1"/>
</dbReference>
<dbReference type="InterPro" id="IPR010037">
    <property type="entry name" value="FkbH_domain"/>
</dbReference>
<dbReference type="AlphaFoldDB" id="A0A1F6DT59"/>
<dbReference type="InterPro" id="IPR010033">
    <property type="entry name" value="HAD_SF_ppase_IIIC"/>
</dbReference>
<dbReference type="Gene3D" id="3.40.50.1110">
    <property type="entry name" value="SGNH hydrolase"/>
    <property type="match status" value="1"/>
</dbReference>
<dbReference type="EMBL" id="MFLJ01000016">
    <property type="protein sequence ID" value="OGG64619.1"/>
    <property type="molecule type" value="Genomic_DNA"/>
</dbReference>
<proteinExistence type="predicted"/>
<organism evidence="1 2">
    <name type="scientific">Candidatus Kaiserbacteria bacterium RIFCSPHIGHO2_02_FULL_55_17</name>
    <dbReference type="NCBI Taxonomy" id="1798496"/>
    <lineage>
        <taxon>Bacteria</taxon>
        <taxon>Candidatus Kaiseribacteriota</taxon>
    </lineage>
</organism>
<accession>A0A1F6DT59</accession>
<dbReference type="SUPFAM" id="SSF56784">
    <property type="entry name" value="HAD-like"/>
    <property type="match status" value="1"/>
</dbReference>
<dbReference type="NCBIfam" id="TIGR01681">
    <property type="entry name" value="HAD-SF-IIIC"/>
    <property type="match status" value="1"/>
</dbReference>
<dbReference type="STRING" id="1798496.A3C94_00880"/>
<dbReference type="Proteomes" id="UP000177232">
    <property type="component" value="Unassembled WGS sequence"/>
</dbReference>
<gene>
    <name evidence="1" type="ORF">A3C94_00880</name>
</gene>
<reference evidence="1 2" key="1">
    <citation type="journal article" date="2016" name="Nat. Commun.">
        <title>Thousands of microbial genomes shed light on interconnected biogeochemical processes in an aquifer system.</title>
        <authorList>
            <person name="Anantharaman K."/>
            <person name="Brown C.T."/>
            <person name="Hug L.A."/>
            <person name="Sharon I."/>
            <person name="Castelle C.J."/>
            <person name="Probst A.J."/>
            <person name="Thomas B.C."/>
            <person name="Singh A."/>
            <person name="Wilkins M.J."/>
            <person name="Karaoz U."/>
            <person name="Brodie E.L."/>
            <person name="Williams K.H."/>
            <person name="Hubbard S.S."/>
            <person name="Banfield J.F."/>
        </authorList>
    </citation>
    <scope>NUCLEOTIDE SEQUENCE [LARGE SCALE GENOMIC DNA]</scope>
</reference>
<dbReference type="InterPro" id="IPR036514">
    <property type="entry name" value="SGNH_hydro_sf"/>
</dbReference>
<sequence length="564" mass="64333">MDFLTYLQSYAKLKKSSAKGPPPFSINMITNFTDDVLEKVLGGICLLENIHPMITRAPYKQYHLVLKDASDALYASKPDISFIFFDINPYQHGEFTDSPAHVEETLSDIRTYCDTIKTLVVMSLSPLPYNSPYGHFFSDDPLFARAKEWNDRLSALTKEVSNLYLFDTNMLVYRCGEEQVRDMRGSYAFDIPFTNDFFVALCHEWFACIQAIRGRSRKCIVLDLDNTLWGGVVGETGPLGIALGPGYPGIAFQNFQRTLLRLWERGIILAIASKNNLADVQEVFKKNPHFILKEEHFAALRANWDDKSDNLTAIAQELNIGTDSMVFIDDSPLERERMRKEHPEVLVPEFSIAPEEYVRTLLSLKVFHQMSLTEEDKKKGRMYAEERQRTAVLKHTKNKKEYIAELGIRLKVFAGADNDIARVSQLTQKTNQYNLTTRRYSEADIRRFLKEGWHVYSAEVADKFGEYGIVIVALIAPEKPVARLDTFLMSCRVMGRDVEFAFLAYLIQRLYAAGYRRMTASFIPTPKNIPSKNFLPDAGFTEKKGGTKGTKEYALLIKAHHGHA</sequence>
<protein>
    <submittedName>
        <fullName evidence="1">Uncharacterized protein</fullName>
    </submittedName>
</protein>
<name>A0A1F6DT59_9BACT</name>
<comment type="caution">
    <text evidence="1">The sequence shown here is derived from an EMBL/GenBank/DDBJ whole genome shotgun (WGS) entry which is preliminary data.</text>
</comment>
<evidence type="ECO:0000313" key="2">
    <source>
        <dbReference type="Proteomes" id="UP000177232"/>
    </source>
</evidence>
<evidence type="ECO:0000313" key="1">
    <source>
        <dbReference type="EMBL" id="OGG64619.1"/>
    </source>
</evidence>
<dbReference type="Gene3D" id="3.40.50.1000">
    <property type="entry name" value="HAD superfamily/HAD-like"/>
    <property type="match status" value="1"/>
</dbReference>
<dbReference type="InterPro" id="IPR023214">
    <property type="entry name" value="HAD_sf"/>
</dbReference>